<dbReference type="OrthoDB" id="6278887at2759"/>
<dbReference type="Proteomes" id="UP000281553">
    <property type="component" value="Unassembled WGS sequence"/>
</dbReference>
<keyword evidence="2" id="KW-1185">Reference proteome</keyword>
<accession>A0A3P7M5W1</accession>
<evidence type="ECO:0000313" key="2">
    <source>
        <dbReference type="Proteomes" id="UP000281553"/>
    </source>
</evidence>
<evidence type="ECO:0000313" key="1">
    <source>
        <dbReference type="EMBL" id="VDN13581.1"/>
    </source>
</evidence>
<protein>
    <submittedName>
        <fullName evidence="1">Uncharacterized protein</fullName>
    </submittedName>
</protein>
<reference evidence="1 2" key="1">
    <citation type="submission" date="2018-11" db="EMBL/GenBank/DDBJ databases">
        <authorList>
            <consortium name="Pathogen Informatics"/>
        </authorList>
    </citation>
    <scope>NUCLEOTIDE SEQUENCE [LARGE SCALE GENOMIC DNA]</scope>
</reference>
<sequence>MQIHLICCVLACTQFESVGPAALRRWDIADLIYHSYKREDFKAFDEYPADLFTPLRGPYYRKLSKLTEPEAIHIAVNGFRSGAQEAVSQLFPDYPWIEMGKFLLYEVSSMLAGRLLIVLKIVLMLSHAVRE</sequence>
<dbReference type="AlphaFoldDB" id="A0A3P7M5W1"/>
<gene>
    <name evidence="1" type="ORF">DILT_LOCUS9412</name>
</gene>
<proteinExistence type="predicted"/>
<organism evidence="1 2">
    <name type="scientific">Dibothriocephalus latus</name>
    <name type="common">Fish tapeworm</name>
    <name type="synonym">Diphyllobothrium latum</name>
    <dbReference type="NCBI Taxonomy" id="60516"/>
    <lineage>
        <taxon>Eukaryota</taxon>
        <taxon>Metazoa</taxon>
        <taxon>Spiralia</taxon>
        <taxon>Lophotrochozoa</taxon>
        <taxon>Platyhelminthes</taxon>
        <taxon>Cestoda</taxon>
        <taxon>Eucestoda</taxon>
        <taxon>Diphyllobothriidea</taxon>
        <taxon>Diphyllobothriidae</taxon>
        <taxon>Dibothriocephalus</taxon>
    </lineage>
</organism>
<name>A0A3P7M5W1_DIBLA</name>
<dbReference type="EMBL" id="UYRU01056783">
    <property type="protein sequence ID" value="VDN13581.1"/>
    <property type="molecule type" value="Genomic_DNA"/>
</dbReference>